<gene>
    <name evidence="8" type="ORF">HGMM_OP4C357</name>
</gene>
<keyword evidence="3" id="KW-0540">Nuclease</keyword>
<keyword evidence="7" id="KW-0346">Stress response</keyword>
<dbReference type="PANTHER" id="PTHR34873:SF3">
    <property type="entry name" value="ADDICTION MODULE TOXIN, HICA FAMILY"/>
    <property type="match status" value="1"/>
</dbReference>
<keyword evidence="6" id="KW-0694">RNA-binding</keyword>
<dbReference type="InterPro" id="IPR038570">
    <property type="entry name" value="HicA_sf"/>
</dbReference>
<evidence type="ECO:0000313" key="8">
    <source>
        <dbReference type="EMBL" id="BAL59721.1"/>
    </source>
</evidence>
<evidence type="ECO:0000256" key="3">
    <source>
        <dbReference type="ARBA" id="ARBA00022722"/>
    </source>
</evidence>
<organism evidence="8">
    <name type="scientific">Acetithermum autotrophicum</name>
    <dbReference type="NCBI Taxonomy" id="1446466"/>
    <lineage>
        <taxon>Bacteria</taxon>
        <taxon>Candidatus Bipolaricaulota</taxon>
        <taxon>Candidatus Acetithermum</taxon>
    </lineage>
</organism>
<dbReference type="GO" id="GO:0004519">
    <property type="term" value="F:endonuclease activity"/>
    <property type="evidence" value="ECO:0007669"/>
    <property type="project" value="UniProtKB-KW"/>
</dbReference>
<dbReference type="SUPFAM" id="SSF54786">
    <property type="entry name" value="YcfA/nrd intein domain"/>
    <property type="match status" value="1"/>
</dbReference>
<evidence type="ECO:0000256" key="5">
    <source>
        <dbReference type="ARBA" id="ARBA00022801"/>
    </source>
</evidence>
<evidence type="ECO:0000256" key="7">
    <source>
        <dbReference type="ARBA" id="ARBA00023016"/>
    </source>
</evidence>
<dbReference type="GO" id="GO:0016787">
    <property type="term" value="F:hydrolase activity"/>
    <property type="evidence" value="ECO:0007669"/>
    <property type="project" value="UniProtKB-KW"/>
</dbReference>
<dbReference type="InterPro" id="IPR012933">
    <property type="entry name" value="HicA_mRNA_interferase"/>
</dbReference>
<proteinExistence type="inferred from homology"/>
<evidence type="ECO:0000256" key="6">
    <source>
        <dbReference type="ARBA" id="ARBA00022884"/>
    </source>
</evidence>
<name>H5SVT8_ACEAU</name>
<comment type="similarity">
    <text evidence="1">Belongs to the HicA mRNA interferase family.</text>
</comment>
<reference evidence="8" key="2">
    <citation type="journal article" date="2012" name="PLoS ONE">
        <title>A Deeply Branching Thermophilic Bacterium with an Ancient Acetyl-CoA Pathway Dominates a Subsurface Ecosystem.</title>
        <authorList>
            <person name="Takami H."/>
            <person name="Noguchi H."/>
            <person name="Takaki Y."/>
            <person name="Uchiyama I."/>
            <person name="Toyoda A."/>
            <person name="Nishi S."/>
            <person name="Chee G.-J."/>
            <person name="Arai W."/>
            <person name="Nunoura T."/>
            <person name="Itoh T."/>
            <person name="Hattori M."/>
            <person name="Takai K."/>
        </authorList>
    </citation>
    <scope>NUCLEOTIDE SEQUENCE</scope>
</reference>
<keyword evidence="2" id="KW-1277">Toxin-antitoxin system</keyword>
<reference evidence="8" key="1">
    <citation type="journal article" date="2005" name="Environ. Microbiol.">
        <title>Genetic and functional properties of uncultivated thermophilic crenarchaeotes from a subsurface gold mine as revealed by analysis of genome fragments.</title>
        <authorList>
            <person name="Nunoura T."/>
            <person name="Hirayama H."/>
            <person name="Takami H."/>
            <person name="Oida H."/>
            <person name="Nishi S."/>
            <person name="Shimamura S."/>
            <person name="Suzuki Y."/>
            <person name="Inagaki F."/>
            <person name="Takai K."/>
            <person name="Nealson K.H."/>
            <person name="Horikoshi K."/>
        </authorList>
    </citation>
    <scope>NUCLEOTIDE SEQUENCE</scope>
</reference>
<dbReference type="Gene3D" id="3.30.920.30">
    <property type="entry name" value="Hypothetical protein"/>
    <property type="match status" value="1"/>
</dbReference>
<dbReference type="GO" id="GO:0003729">
    <property type="term" value="F:mRNA binding"/>
    <property type="evidence" value="ECO:0007669"/>
    <property type="project" value="InterPro"/>
</dbReference>
<evidence type="ECO:0000256" key="4">
    <source>
        <dbReference type="ARBA" id="ARBA00022759"/>
    </source>
</evidence>
<keyword evidence="5" id="KW-0378">Hydrolase</keyword>
<dbReference type="Pfam" id="PF07927">
    <property type="entry name" value="HicA_toxin"/>
    <property type="match status" value="1"/>
</dbReference>
<evidence type="ECO:0000256" key="1">
    <source>
        <dbReference type="ARBA" id="ARBA00006620"/>
    </source>
</evidence>
<dbReference type="EMBL" id="AP011803">
    <property type="protein sequence ID" value="BAL59721.1"/>
    <property type="molecule type" value="Genomic_DNA"/>
</dbReference>
<keyword evidence="4" id="KW-0255">Endonuclease</keyword>
<dbReference type="PANTHER" id="PTHR34873">
    <property type="entry name" value="SSR1766 PROTEIN"/>
    <property type="match status" value="1"/>
</dbReference>
<accession>H5SVT8</accession>
<sequence>MSSKLPILKAREVIKVLEKAGFQFLRQKGSHALYAHPDGRVTEVPLHRGEDIGRGLLRKIIRDMKISREEFLRLLQG</sequence>
<evidence type="ECO:0000256" key="2">
    <source>
        <dbReference type="ARBA" id="ARBA00022649"/>
    </source>
</evidence>
<protein>
    <submittedName>
        <fullName evidence="8">Hypothetical conserved protein</fullName>
    </submittedName>
</protein>
<dbReference type="AlphaFoldDB" id="H5SVT8"/>